<sequence>MGLQKLDPLQMFIINIMFVETKKLVN</sequence>
<protein>
    <submittedName>
        <fullName evidence="1">Uncharacterized protein</fullName>
    </submittedName>
</protein>
<accession>A0A7R9NZL6</accession>
<proteinExistence type="predicted"/>
<organism evidence="1">
    <name type="scientific">Timema tahoe</name>
    <dbReference type="NCBI Taxonomy" id="61484"/>
    <lineage>
        <taxon>Eukaryota</taxon>
        <taxon>Metazoa</taxon>
        <taxon>Ecdysozoa</taxon>
        <taxon>Arthropoda</taxon>
        <taxon>Hexapoda</taxon>
        <taxon>Insecta</taxon>
        <taxon>Pterygota</taxon>
        <taxon>Neoptera</taxon>
        <taxon>Polyneoptera</taxon>
        <taxon>Phasmatodea</taxon>
        <taxon>Timematodea</taxon>
        <taxon>Timematoidea</taxon>
        <taxon>Timematidae</taxon>
        <taxon>Timema</taxon>
    </lineage>
</organism>
<reference evidence="1" key="1">
    <citation type="submission" date="2020-11" db="EMBL/GenBank/DDBJ databases">
        <authorList>
            <person name="Tran Van P."/>
        </authorList>
    </citation>
    <scope>NUCLEOTIDE SEQUENCE</scope>
</reference>
<dbReference type="AlphaFoldDB" id="A0A7R9NZL6"/>
<evidence type="ECO:0000313" key="1">
    <source>
        <dbReference type="EMBL" id="CAD7462235.1"/>
    </source>
</evidence>
<name>A0A7R9NZL6_9NEOP</name>
<gene>
    <name evidence="1" type="ORF">TTEB3V08_LOCUS10129</name>
</gene>
<dbReference type="EMBL" id="OE005789">
    <property type="protein sequence ID" value="CAD7462235.1"/>
    <property type="molecule type" value="Genomic_DNA"/>
</dbReference>